<keyword evidence="8" id="KW-1185">Reference proteome</keyword>
<dbReference type="GO" id="GO:0030246">
    <property type="term" value="F:carbohydrate binding"/>
    <property type="evidence" value="ECO:0007669"/>
    <property type="project" value="InterPro"/>
</dbReference>
<feature type="compositionally biased region" description="Polar residues" evidence="3">
    <location>
        <begin position="1"/>
        <end position="12"/>
    </location>
</feature>
<protein>
    <submittedName>
        <fullName evidence="7">Glycoside hydrolase family 31 protein</fullName>
    </submittedName>
</protein>
<feature type="domain" description="Glycoside hydrolase family 31 TIM barrel" evidence="4">
    <location>
        <begin position="304"/>
        <end position="631"/>
    </location>
</feature>
<comment type="caution">
    <text evidence="7">The sequence shown here is derived from an EMBL/GenBank/DDBJ whole genome shotgun (WGS) entry which is preliminary data.</text>
</comment>
<dbReference type="PANTHER" id="PTHR43863:SF2">
    <property type="entry name" value="MALTASE-GLUCOAMYLASE"/>
    <property type="match status" value="1"/>
</dbReference>
<evidence type="ECO:0000256" key="3">
    <source>
        <dbReference type="SAM" id="MobiDB-lite"/>
    </source>
</evidence>
<feature type="domain" description="Glycoside hydrolase family 31 N-terminal" evidence="5">
    <location>
        <begin position="179"/>
        <end position="260"/>
    </location>
</feature>
<dbReference type="SUPFAM" id="SSF74650">
    <property type="entry name" value="Galactose mutarotase-like"/>
    <property type="match status" value="1"/>
</dbReference>
<dbReference type="Pfam" id="PF01055">
    <property type="entry name" value="Glyco_hydro_31_2nd"/>
    <property type="match status" value="1"/>
</dbReference>
<proteinExistence type="inferred from homology"/>
<dbReference type="PANTHER" id="PTHR43863">
    <property type="entry name" value="HYDROLASE, PUTATIVE (AFU_ORTHOLOGUE AFUA_1G03140)-RELATED"/>
    <property type="match status" value="1"/>
</dbReference>
<keyword evidence="2 7" id="KW-0378">Hydrolase</keyword>
<name>A0A3A9YKU4_9ACTN</name>
<accession>A0A3A9YKU4</accession>
<dbReference type="InterPro" id="IPR017853">
    <property type="entry name" value="GH"/>
</dbReference>
<evidence type="ECO:0000259" key="5">
    <source>
        <dbReference type="Pfam" id="PF13802"/>
    </source>
</evidence>
<dbReference type="GO" id="GO:0004553">
    <property type="term" value="F:hydrolase activity, hydrolyzing O-glycosyl compounds"/>
    <property type="evidence" value="ECO:0007669"/>
    <property type="project" value="InterPro"/>
</dbReference>
<dbReference type="Gene3D" id="3.20.20.80">
    <property type="entry name" value="Glycosidases"/>
    <property type="match status" value="1"/>
</dbReference>
<dbReference type="InterPro" id="IPR051816">
    <property type="entry name" value="Glycosyl_Hydrolase_31"/>
</dbReference>
<dbReference type="InterPro" id="IPR011013">
    <property type="entry name" value="Gal_mutarotase_sf_dom"/>
</dbReference>
<dbReference type="InterPro" id="IPR025887">
    <property type="entry name" value="Glyco_hydro_31_N_dom"/>
</dbReference>
<feature type="compositionally biased region" description="Low complexity" evidence="3">
    <location>
        <begin position="122"/>
        <end position="134"/>
    </location>
</feature>
<dbReference type="InterPro" id="IPR048395">
    <property type="entry name" value="Glyco_hydro_31_C"/>
</dbReference>
<dbReference type="Pfam" id="PF13802">
    <property type="entry name" value="Gal_mutarotas_2"/>
    <property type="match status" value="1"/>
</dbReference>
<evidence type="ECO:0000256" key="1">
    <source>
        <dbReference type="ARBA" id="ARBA00007806"/>
    </source>
</evidence>
<dbReference type="Gene3D" id="2.60.40.1760">
    <property type="entry name" value="glycosyl hydrolase (family 31)"/>
    <property type="match status" value="1"/>
</dbReference>
<dbReference type="Proteomes" id="UP000272474">
    <property type="component" value="Unassembled WGS sequence"/>
</dbReference>
<evidence type="ECO:0000313" key="7">
    <source>
        <dbReference type="EMBL" id="RKN37083.1"/>
    </source>
</evidence>
<feature type="region of interest" description="Disordered" evidence="3">
    <location>
        <begin position="1"/>
        <end position="55"/>
    </location>
</feature>
<dbReference type="SUPFAM" id="SSF51445">
    <property type="entry name" value="(Trans)glycosidases"/>
    <property type="match status" value="1"/>
</dbReference>
<dbReference type="CDD" id="cd14752">
    <property type="entry name" value="GH31_N"/>
    <property type="match status" value="1"/>
</dbReference>
<keyword evidence="2" id="KW-0326">Glycosidase</keyword>
<dbReference type="SUPFAM" id="SSF51011">
    <property type="entry name" value="Glycosyl hydrolase domain"/>
    <property type="match status" value="1"/>
</dbReference>
<dbReference type="InterPro" id="IPR013780">
    <property type="entry name" value="Glyco_hydro_b"/>
</dbReference>
<sequence length="730" mass="78724">MSPPSQLASSGTVRPAANVTCRGTGRGGGRARRAPLPRAAPGYSRPMAPTSTDPYVSAEPAAEAEFLRVTCASGRTLRFSCTVPVPGVLRLRLVPPGGEGTAHPPASSPMLVDLPHRPARLTRTPTGTRITGPGVEAEWESGSTGADPDRGAPQALTFGAFTRFSEPEGATVPFHAGYRPPAPDRPAAFVETIHLTPDAAVYGGGESYQGINLRGRRRRLRNIEENRAAGRDSAYLNVPLLWSDAGWGLFVHTGGPVTADLGATHSEAARIEVQGEELDLFLLSGDAPTLLDRYLALTGRPGPLPDWAFGVWMSRCSYFTAEEVLRTVDGLEAAGCPVDVVHVDEWLAESVLDDAAWSAPADRSRFPAGWSRPLAERGVRTSLWINPYVKRGTPLAEELETRGYLVKGADGRPTATADNPDTLPIDFTDPKAREWWCGRLTRTLREEGNAAVLADFGEEIPGDAVFADGSRGPELRNGYGVLYQRTVREAGRRARGDDFVPIARSGTAGSQRDGAHWAGDLPSTWSGLVSTLRALLSMSLSGCSMVTHDAGGYWTPESYRRAGPLRRHMTPDAVITDVEPELYGRWAQWAAFSPIMRFHGVGRREPTAYPEPVRSAAIAACRLRRRMRGYLAEAARGAALMRPMPLACPGDRAARDAELQYLFGPDVLVAPILERGGRRRLYVPEGEWLPLLGCPPQSGPGWREVVCGPDQFPAFVRAERGLGGVLTDPA</sequence>
<comment type="similarity">
    <text evidence="1 2">Belongs to the glycosyl hydrolase 31 family.</text>
</comment>
<feature type="region of interest" description="Disordered" evidence="3">
    <location>
        <begin position="119"/>
        <end position="151"/>
    </location>
</feature>
<dbReference type="Gene3D" id="2.60.40.1180">
    <property type="entry name" value="Golgi alpha-mannosidase II"/>
    <property type="match status" value="1"/>
</dbReference>
<gene>
    <name evidence="7" type="ORF">D7294_28970</name>
</gene>
<evidence type="ECO:0000313" key="8">
    <source>
        <dbReference type="Proteomes" id="UP000272474"/>
    </source>
</evidence>
<evidence type="ECO:0000259" key="4">
    <source>
        <dbReference type="Pfam" id="PF01055"/>
    </source>
</evidence>
<evidence type="ECO:0000256" key="2">
    <source>
        <dbReference type="RuleBase" id="RU361185"/>
    </source>
</evidence>
<dbReference type="InterPro" id="IPR000322">
    <property type="entry name" value="Glyco_hydro_31_TIM"/>
</dbReference>
<feature type="domain" description="Glycosyl hydrolase family 31 C-terminal" evidence="6">
    <location>
        <begin position="637"/>
        <end position="718"/>
    </location>
</feature>
<dbReference type="Pfam" id="PF21365">
    <property type="entry name" value="Glyco_hydro_31_3rd"/>
    <property type="match status" value="1"/>
</dbReference>
<organism evidence="7 8">
    <name type="scientific">Streptomyces hoynatensis</name>
    <dbReference type="NCBI Taxonomy" id="1141874"/>
    <lineage>
        <taxon>Bacteria</taxon>
        <taxon>Bacillati</taxon>
        <taxon>Actinomycetota</taxon>
        <taxon>Actinomycetes</taxon>
        <taxon>Kitasatosporales</taxon>
        <taxon>Streptomycetaceae</taxon>
        <taxon>Streptomyces</taxon>
    </lineage>
</organism>
<evidence type="ECO:0000259" key="6">
    <source>
        <dbReference type="Pfam" id="PF21365"/>
    </source>
</evidence>
<dbReference type="GO" id="GO:0005975">
    <property type="term" value="P:carbohydrate metabolic process"/>
    <property type="evidence" value="ECO:0007669"/>
    <property type="project" value="InterPro"/>
</dbReference>
<dbReference type="EMBL" id="RBAL01000028">
    <property type="protein sequence ID" value="RKN37083.1"/>
    <property type="molecule type" value="Genomic_DNA"/>
</dbReference>
<dbReference type="AlphaFoldDB" id="A0A3A9YKU4"/>
<reference evidence="7 8" key="1">
    <citation type="journal article" date="2014" name="Int. J. Syst. Evol. Microbiol.">
        <title>Streptomyces hoynatensis sp. nov., isolated from deep marine sediment.</title>
        <authorList>
            <person name="Veyisoglu A."/>
            <person name="Sahin N."/>
        </authorList>
    </citation>
    <scope>NUCLEOTIDE SEQUENCE [LARGE SCALE GENOMIC DNA]</scope>
    <source>
        <strain evidence="7 8">KCTC 29097</strain>
    </source>
</reference>